<accession>A0A2H4YFA4</accession>
<organism evidence="1 2">
    <name type="scientific">Aeromonas phage Ah1</name>
    <dbReference type="NCBI Taxonomy" id="2053701"/>
    <lineage>
        <taxon>Viruses</taxon>
        <taxon>Duplodnaviria</taxon>
        <taxon>Heunggongvirae</taxon>
        <taxon>Uroviricota</taxon>
        <taxon>Caudoviricetes</taxon>
        <taxon>Pantevenvirales</taxon>
        <taxon>Straboviridae</taxon>
        <taxon>Cinqassovirus</taxon>
        <taxon>Cinqassovirus ah1</taxon>
    </lineage>
</organism>
<gene>
    <name evidence="1" type="ORF">Ah1_00315</name>
</gene>
<name>A0A2H4YFA4_9CAUD</name>
<dbReference type="EMBL" id="MG250483">
    <property type="protein sequence ID" value="AUE22833.1"/>
    <property type="molecule type" value="Genomic_DNA"/>
</dbReference>
<reference evidence="1 2" key="1">
    <citation type="submission" date="2017-10" db="EMBL/GenBank/DDBJ databases">
        <title>Antibacterial composition for extension of chilled fish shelf life and decreasing of risk of food-borne infections, bacteriophage strains for its preparation.</title>
        <authorList>
            <person name="Zulkarneev E.R."/>
            <person name="Aleshkin A.V."/>
            <person name="Rubalsky O.V."/>
            <person name="Kiseleva I.A."/>
            <person name="Rubalskii E.O."/>
            <person name="Lebedev S.N."/>
        </authorList>
    </citation>
    <scope>NUCLEOTIDE SEQUENCE [LARGE SCALE GENOMIC DNA]</scope>
</reference>
<proteinExistence type="predicted"/>
<protein>
    <submittedName>
        <fullName evidence="1">Uncharacterized protein</fullName>
    </submittedName>
</protein>
<dbReference type="Proteomes" id="UP000240934">
    <property type="component" value="Segment"/>
</dbReference>
<evidence type="ECO:0000313" key="1">
    <source>
        <dbReference type="EMBL" id="AUE22833.1"/>
    </source>
</evidence>
<sequence>MIVDLKSAAEIRYYINRASVLVDNDKIDWNNSRNELFHLRNFVRDEIEPFLSLCELIGTTLMNKTENRLDIEARYVPFIVHAMVNVKNYERS</sequence>
<keyword evidence="2" id="KW-1185">Reference proteome</keyword>
<evidence type="ECO:0000313" key="2">
    <source>
        <dbReference type="Proteomes" id="UP000240934"/>
    </source>
</evidence>